<dbReference type="HOGENOM" id="CLU_3186476_0_0_3"/>
<dbReference type="AlphaFoldDB" id="D7E372"/>
<dbReference type="EMBL" id="CP002059">
    <property type="protein sequence ID" value="ADI63495.1"/>
    <property type="molecule type" value="Genomic_DNA"/>
</dbReference>
<evidence type="ECO:0000313" key="2">
    <source>
        <dbReference type="Proteomes" id="UP000001511"/>
    </source>
</evidence>
<reference evidence="1 2" key="1">
    <citation type="journal article" date="2010" name="PLoS ONE">
        <title>Genome erosion in a nitrogen-fixing vertically transmitted endosymbiotic multicellular cyanobacterium.</title>
        <authorList>
            <person name="Ran L."/>
            <person name="Larsson J."/>
            <person name="Vigil-Stenman T."/>
            <person name="Nylander J.A."/>
            <person name="Ininbergs K."/>
            <person name="Zheng W.W."/>
            <person name="Lapidus A."/>
            <person name="Lowry S."/>
            <person name="Haselkorn R."/>
            <person name="Bergman B."/>
        </authorList>
    </citation>
    <scope>NUCLEOTIDE SEQUENCE [LARGE SCALE GENOMIC DNA]</scope>
    <source>
        <strain evidence="1 2">0708</strain>
    </source>
</reference>
<protein>
    <submittedName>
        <fullName evidence="1">Uncharacterized protein</fullName>
    </submittedName>
</protein>
<gene>
    <name evidence="1" type="ordered locus">Aazo_1173</name>
</gene>
<dbReference type="KEGG" id="naz:Aazo_1173"/>
<dbReference type="RefSeq" id="WP_013190513.1">
    <property type="nucleotide sequence ID" value="NC_014248.1"/>
</dbReference>
<keyword evidence="2" id="KW-1185">Reference proteome</keyword>
<evidence type="ECO:0000313" key="1">
    <source>
        <dbReference type="EMBL" id="ADI63495.1"/>
    </source>
</evidence>
<organism evidence="1 2">
    <name type="scientific">Nostoc azollae (strain 0708)</name>
    <name type="common">Anabaena azollae (strain 0708)</name>
    <dbReference type="NCBI Taxonomy" id="551115"/>
    <lineage>
        <taxon>Bacteria</taxon>
        <taxon>Bacillati</taxon>
        <taxon>Cyanobacteriota</taxon>
        <taxon>Cyanophyceae</taxon>
        <taxon>Nostocales</taxon>
        <taxon>Nostocaceae</taxon>
        <taxon>Trichormus</taxon>
    </lineage>
</organism>
<accession>D7E372</accession>
<name>D7E372_NOSA0</name>
<dbReference type="Proteomes" id="UP000001511">
    <property type="component" value="Chromosome"/>
</dbReference>
<sequence length="46" mass="5063">MLAELDNITSFKSKDGITQNRALELENAKTISTYDSNLLAGVILLH</sequence>
<dbReference type="STRING" id="551115.Aazo_1173"/>
<proteinExistence type="predicted"/>